<evidence type="ECO:0000256" key="1">
    <source>
        <dbReference type="SAM" id="Phobius"/>
    </source>
</evidence>
<evidence type="ECO:0000313" key="3">
    <source>
        <dbReference type="Proteomes" id="UP000499080"/>
    </source>
</evidence>
<dbReference type="AlphaFoldDB" id="A0A4Y2QLP2"/>
<gene>
    <name evidence="2" type="ORF">AVEN_13999_1</name>
</gene>
<organism evidence="2 3">
    <name type="scientific">Araneus ventricosus</name>
    <name type="common">Orbweaver spider</name>
    <name type="synonym">Epeira ventricosa</name>
    <dbReference type="NCBI Taxonomy" id="182803"/>
    <lineage>
        <taxon>Eukaryota</taxon>
        <taxon>Metazoa</taxon>
        <taxon>Ecdysozoa</taxon>
        <taxon>Arthropoda</taxon>
        <taxon>Chelicerata</taxon>
        <taxon>Arachnida</taxon>
        <taxon>Araneae</taxon>
        <taxon>Araneomorphae</taxon>
        <taxon>Entelegynae</taxon>
        <taxon>Araneoidea</taxon>
        <taxon>Araneidae</taxon>
        <taxon>Araneus</taxon>
    </lineage>
</organism>
<dbReference type="EMBL" id="BGPR01014211">
    <property type="protein sequence ID" value="GBN64213.1"/>
    <property type="molecule type" value="Genomic_DNA"/>
</dbReference>
<proteinExistence type="predicted"/>
<feature type="transmembrane region" description="Helical" evidence="1">
    <location>
        <begin position="12"/>
        <end position="31"/>
    </location>
</feature>
<keyword evidence="1" id="KW-0472">Membrane</keyword>
<protein>
    <submittedName>
        <fullName evidence="2">Uncharacterized protein</fullName>
    </submittedName>
</protein>
<accession>A0A4Y2QLP2</accession>
<comment type="caution">
    <text evidence="2">The sequence shown here is derived from an EMBL/GenBank/DDBJ whole genome shotgun (WGS) entry which is preliminary data.</text>
</comment>
<sequence length="87" mass="9918">MFTKVPLSTDVTDPICLAPFLAIIFLDFWTVSPQSRQRCRYLDLEFASVVETGKIGEEGYNIVLVKARNSTRSSHLRSAERKRLLTL</sequence>
<keyword evidence="1" id="KW-1133">Transmembrane helix</keyword>
<evidence type="ECO:0000313" key="2">
    <source>
        <dbReference type="EMBL" id="GBN64213.1"/>
    </source>
</evidence>
<keyword evidence="3" id="KW-1185">Reference proteome</keyword>
<dbReference type="Proteomes" id="UP000499080">
    <property type="component" value="Unassembled WGS sequence"/>
</dbReference>
<keyword evidence="1" id="KW-0812">Transmembrane</keyword>
<name>A0A4Y2QLP2_ARAVE</name>
<reference evidence="2 3" key="1">
    <citation type="journal article" date="2019" name="Sci. Rep.">
        <title>Orb-weaving spider Araneus ventricosus genome elucidates the spidroin gene catalogue.</title>
        <authorList>
            <person name="Kono N."/>
            <person name="Nakamura H."/>
            <person name="Ohtoshi R."/>
            <person name="Moran D.A.P."/>
            <person name="Shinohara A."/>
            <person name="Yoshida Y."/>
            <person name="Fujiwara M."/>
            <person name="Mori M."/>
            <person name="Tomita M."/>
            <person name="Arakawa K."/>
        </authorList>
    </citation>
    <scope>NUCLEOTIDE SEQUENCE [LARGE SCALE GENOMIC DNA]</scope>
</reference>